<keyword evidence="3" id="KW-1185">Reference proteome</keyword>
<evidence type="ECO:0000313" key="3">
    <source>
        <dbReference type="Proteomes" id="UP000595140"/>
    </source>
</evidence>
<dbReference type="EMBL" id="OOIL02000824">
    <property type="protein sequence ID" value="VFQ69694.1"/>
    <property type="molecule type" value="Genomic_DNA"/>
</dbReference>
<feature type="transmembrane region" description="Helical" evidence="1">
    <location>
        <begin position="49"/>
        <end position="65"/>
    </location>
</feature>
<evidence type="ECO:0000256" key="1">
    <source>
        <dbReference type="SAM" id="Phobius"/>
    </source>
</evidence>
<gene>
    <name evidence="2" type="ORF">CCAM_LOCUS11470</name>
</gene>
<name>A0A484KYZ5_9ASTE</name>
<protein>
    <submittedName>
        <fullName evidence="2">Uncharacterized protein</fullName>
    </submittedName>
</protein>
<dbReference type="Proteomes" id="UP000595140">
    <property type="component" value="Unassembled WGS sequence"/>
</dbReference>
<keyword evidence="1" id="KW-0812">Transmembrane</keyword>
<evidence type="ECO:0000313" key="2">
    <source>
        <dbReference type="EMBL" id="VFQ69694.1"/>
    </source>
</evidence>
<proteinExistence type="predicted"/>
<organism evidence="2 3">
    <name type="scientific">Cuscuta campestris</name>
    <dbReference type="NCBI Taxonomy" id="132261"/>
    <lineage>
        <taxon>Eukaryota</taxon>
        <taxon>Viridiplantae</taxon>
        <taxon>Streptophyta</taxon>
        <taxon>Embryophyta</taxon>
        <taxon>Tracheophyta</taxon>
        <taxon>Spermatophyta</taxon>
        <taxon>Magnoliopsida</taxon>
        <taxon>eudicotyledons</taxon>
        <taxon>Gunneridae</taxon>
        <taxon>Pentapetalae</taxon>
        <taxon>asterids</taxon>
        <taxon>lamiids</taxon>
        <taxon>Solanales</taxon>
        <taxon>Convolvulaceae</taxon>
        <taxon>Cuscuteae</taxon>
        <taxon>Cuscuta</taxon>
        <taxon>Cuscuta subgen. Grammica</taxon>
        <taxon>Cuscuta sect. Cleistogrammica</taxon>
    </lineage>
</organism>
<keyword evidence="1" id="KW-1133">Transmembrane helix</keyword>
<dbReference type="AlphaFoldDB" id="A0A484KYZ5"/>
<keyword evidence="1" id="KW-0472">Membrane</keyword>
<accession>A0A484KYZ5</accession>
<sequence>MSEGSSSCASQGRHSVSSFPTISEEFIGDAMSYQEFNHFMGDMGDMNDVNLFFCLTCLNMFGVMLRSMLRSTTGIRLRSRFRSTLKGLMTSVSNIIFCFMQNSVL</sequence>
<reference evidence="2 3" key="1">
    <citation type="submission" date="2018-04" db="EMBL/GenBank/DDBJ databases">
        <authorList>
            <person name="Vogel A."/>
        </authorList>
    </citation>
    <scope>NUCLEOTIDE SEQUENCE [LARGE SCALE GENOMIC DNA]</scope>
</reference>